<keyword evidence="4" id="KW-1185">Reference proteome</keyword>
<keyword evidence="2" id="KW-0472">Membrane</keyword>
<dbReference type="PANTHER" id="PTHR34475">
    <property type="match status" value="1"/>
</dbReference>
<dbReference type="InterPro" id="IPR010982">
    <property type="entry name" value="Lambda_DNA-bd_dom_sf"/>
</dbReference>
<reference evidence="3 4" key="1">
    <citation type="submission" date="2017-02" db="EMBL/GenBank/DDBJ databases">
        <authorList>
            <person name="Peterson S.W."/>
        </authorList>
    </citation>
    <scope>NUCLEOTIDE SEQUENCE [LARGE SCALE GENOMIC DNA]</scope>
    <source>
        <strain evidence="3 4">ATCC BAA-1030</strain>
    </source>
</reference>
<accession>A0A1T4M433</accession>
<dbReference type="OrthoDB" id="9797543at2"/>
<dbReference type="EMBL" id="FUXI01000008">
    <property type="protein sequence ID" value="SJZ61692.1"/>
    <property type="molecule type" value="Genomic_DNA"/>
</dbReference>
<evidence type="ECO:0000256" key="2">
    <source>
        <dbReference type="SAM" id="Phobius"/>
    </source>
</evidence>
<dbReference type="RefSeq" id="WP_078806849.1">
    <property type="nucleotide sequence ID" value="NZ_FUXI01000008.1"/>
</dbReference>
<proteinExistence type="predicted"/>
<feature type="compositionally biased region" description="Low complexity" evidence="1">
    <location>
        <begin position="154"/>
        <end position="180"/>
    </location>
</feature>
<organism evidence="3 4">
    <name type="scientific">Pilibacter termitis</name>
    <dbReference type="NCBI Taxonomy" id="263852"/>
    <lineage>
        <taxon>Bacteria</taxon>
        <taxon>Bacillati</taxon>
        <taxon>Bacillota</taxon>
        <taxon>Bacilli</taxon>
        <taxon>Lactobacillales</taxon>
        <taxon>Enterococcaceae</taxon>
        <taxon>Pilibacter</taxon>
    </lineage>
</organism>
<evidence type="ECO:0000256" key="1">
    <source>
        <dbReference type="SAM" id="MobiDB-lite"/>
    </source>
</evidence>
<dbReference type="PANTHER" id="PTHR34475:SF1">
    <property type="entry name" value="CYTOSKELETON PROTEIN RODZ"/>
    <property type="match status" value="1"/>
</dbReference>
<dbReference type="Gene3D" id="1.10.260.40">
    <property type="entry name" value="lambda repressor-like DNA-binding domains"/>
    <property type="match status" value="1"/>
</dbReference>
<feature type="region of interest" description="Disordered" evidence="1">
    <location>
        <begin position="154"/>
        <end position="187"/>
    </location>
</feature>
<dbReference type="STRING" id="263852.SAMN02745116_00919"/>
<dbReference type="Pfam" id="PF13413">
    <property type="entry name" value="HTH_25"/>
    <property type="match status" value="1"/>
</dbReference>
<dbReference type="GO" id="GO:0003677">
    <property type="term" value="F:DNA binding"/>
    <property type="evidence" value="ECO:0007669"/>
    <property type="project" value="InterPro"/>
</dbReference>
<evidence type="ECO:0000313" key="3">
    <source>
        <dbReference type="EMBL" id="SJZ61692.1"/>
    </source>
</evidence>
<keyword evidence="2" id="KW-0812">Transmembrane</keyword>
<sequence>MRNNLTVGERLQQARLERGMSLMEVQQISKVQVRFLEALEIDDYDALPGLFYAKAFIRQYANAVGLNAQEMVDIFEGKAPEREVEEIAEEEPVFQEVTTKRGGKHEGKSNFLPLIILSFLAISILGGVIYIMVSSNNNSSSFTNSSFKVDNLISTSSSSSETSSETTESTSSSSSTTSSTQAEPFSLNVDNVTPLEMDMTAKNVKLPLKLSIETKQGVALAYVASPPSTSVANYPNGSTAIKGTTGELVLNKEQLEKSKVFSIKFEVYNSATRYYVEHSEDNVKMTLNGEKIDLTQITQLGQMTVNVTIENILE</sequence>
<evidence type="ECO:0000313" key="4">
    <source>
        <dbReference type="Proteomes" id="UP000190328"/>
    </source>
</evidence>
<keyword evidence="2" id="KW-1133">Transmembrane helix</keyword>
<feature type="transmembrane region" description="Helical" evidence="2">
    <location>
        <begin position="111"/>
        <end position="133"/>
    </location>
</feature>
<dbReference type="InterPro" id="IPR050400">
    <property type="entry name" value="Bact_Cytoskel_RodZ"/>
</dbReference>
<name>A0A1T4M433_9ENTE</name>
<protein>
    <submittedName>
        <fullName evidence="3">Protein RodZ, contains Xre-like HTH and DUF4115 domains</fullName>
    </submittedName>
</protein>
<dbReference type="AlphaFoldDB" id="A0A1T4M433"/>
<gene>
    <name evidence="3" type="ORF">SAMN02745116_00919</name>
</gene>
<dbReference type="Proteomes" id="UP000190328">
    <property type="component" value="Unassembled WGS sequence"/>
</dbReference>